<dbReference type="EMBL" id="PNGT01000011">
    <property type="protein sequence ID" value="PMC51722.1"/>
    <property type="molecule type" value="Genomic_DNA"/>
</dbReference>
<protein>
    <recommendedName>
        <fullName evidence="4">Threonine synthase</fullName>
        <ecNumber evidence="4">4.2.3.1</ecNumber>
    </recommendedName>
</protein>
<keyword evidence="3 5" id="KW-0663">Pyridoxal phosphate</keyword>
<dbReference type="NCBIfam" id="TIGR00260">
    <property type="entry name" value="thrC"/>
    <property type="match status" value="1"/>
</dbReference>
<gene>
    <name evidence="7" type="ORF">CJ218_08355</name>
</gene>
<evidence type="ECO:0000256" key="1">
    <source>
        <dbReference type="ARBA" id="ARBA00001933"/>
    </source>
</evidence>
<comment type="caution">
    <text evidence="7">The sequence shown here is derived from an EMBL/GenBank/DDBJ whole genome shotgun (WGS) entry which is preliminary data.</text>
</comment>
<evidence type="ECO:0000256" key="3">
    <source>
        <dbReference type="ARBA" id="ARBA00022898"/>
    </source>
</evidence>
<evidence type="ECO:0000256" key="5">
    <source>
        <dbReference type="PIRSR" id="PIRSR604450-51"/>
    </source>
</evidence>
<evidence type="ECO:0000256" key="2">
    <source>
        <dbReference type="ARBA" id="ARBA00005517"/>
    </source>
</evidence>
<dbReference type="STRING" id="84135.GCA_001052115_00862"/>
<dbReference type="InterPro" id="IPR029144">
    <property type="entry name" value="Thr_synth_N"/>
</dbReference>
<evidence type="ECO:0000256" key="4">
    <source>
        <dbReference type="NCBIfam" id="TIGR00260"/>
    </source>
</evidence>
<dbReference type="EC" id="4.2.3.1" evidence="4"/>
<reference evidence="7 8" key="1">
    <citation type="submission" date="2017-09" db="EMBL/GenBank/DDBJ databases">
        <title>Bacterial strain isolated from the female urinary microbiota.</title>
        <authorList>
            <person name="Thomas-White K."/>
            <person name="Kumar N."/>
            <person name="Forster S."/>
            <person name="Putonti C."/>
            <person name="Lawley T."/>
            <person name="Wolfe A.J."/>
        </authorList>
    </citation>
    <scope>NUCLEOTIDE SEQUENCE [LARGE SCALE GENOMIC DNA]</scope>
    <source>
        <strain evidence="7 8">UMB0186</strain>
    </source>
</reference>
<dbReference type="Gene3D" id="3.90.1380.10">
    <property type="entry name" value="Threonine synthase, N-terminal domain"/>
    <property type="match status" value="1"/>
</dbReference>
<organism evidence="7 8">
    <name type="scientific">Gemella sanguinis</name>
    <dbReference type="NCBI Taxonomy" id="84135"/>
    <lineage>
        <taxon>Bacteria</taxon>
        <taxon>Bacillati</taxon>
        <taxon>Bacillota</taxon>
        <taxon>Bacilli</taxon>
        <taxon>Bacillales</taxon>
        <taxon>Gemellaceae</taxon>
        <taxon>Gemella</taxon>
    </lineage>
</organism>
<evidence type="ECO:0000313" key="8">
    <source>
        <dbReference type="Proteomes" id="UP000235670"/>
    </source>
</evidence>
<dbReference type="GO" id="GO:0005737">
    <property type="term" value="C:cytoplasm"/>
    <property type="evidence" value="ECO:0007669"/>
    <property type="project" value="TreeGrafter"/>
</dbReference>
<accession>A0A2N6SCP3</accession>
<dbReference type="AlphaFoldDB" id="A0A2N6SCP3"/>
<dbReference type="Pfam" id="PF14821">
    <property type="entry name" value="Thr_synth_N"/>
    <property type="match status" value="1"/>
</dbReference>
<sequence>MIYESTRDINRKINPSEAILQGLSEEGGLFVLRDLGKNKLDLKNLVGKNYYEVAEEVLKLFVDFSEQEIKACVENAYKGKFSNEKITPLVELNDSYVLELFNGPTSAFKDVGLSLLPQLTKTALTKVNDKNDILILTATSGDTGKAALEGFKDVDRTKIMVFYPNDGVSTVQKTQMQTQEGKNTKVCAIHGNFDDAQSGIKELFVDEEFKNELLSKNIKLSSANSINIGRLIPQVVYYVVSYLELVTTDKIKLGDKVNFVVPTGNFGNILAGYYAEQIGLPVNKLICASNNNNVLYDFLQTGVYDKNRDFLKTVSPSMDILISSNLERLLYYVSGCDNAYVASLMKDLKETGRFEVTKEILNRIQEKFQTGFANNLDTKQTIKKIYEKDSYLLDTHTAVAYKVLLDNLDKEHVNVVLSTASPYKFTESVYTSLNEATNEDEFTLMNKLHEQTKVAIPENLKDLDKKEIRHKDVINKTEMKKYILEKLGDL</sequence>
<dbReference type="SUPFAM" id="SSF53686">
    <property type="entry name" value="Tryptophan synthase beta subunit-like PLP-dependent enzymes"/>
    <property type="match status" value="1"/>
</dbReference>
<comment type="cofactor">
    <cofactor evidence="1 5">
        <name>pyridoxal 5'-phosphate</name>
        <dbReference type="ChEBI" id="CHEBI:597326"/>
    </cofactor>
</comment>
<dbReference type="PANTHER" id="PTHR43515">
    <property type="entry name" value="THREONINE SYNTHASE-LIKE 1"/>
    <property type="match status" value="1"/>
</dbReference>
<dbReference type="Gene3D" id="3.40.50.1100">
    <property type="match status" value="2"/>
</dbReference>
<dbReference type="InterPro" id="IPR036052">
    <property type="entry name" value="TrpB-like_PALP_sf"/>
</dbReference>
<dbReference type="Pfam" id="PF24857">
    <property type="entry name" value="THR4_C"/>
    <property type="match status" value="1"/>
</dbReference>
<dbReference type="OrthoDB" id="9763107at2"/>
<name>A0A2N6SCP3_9BACL</name>
<dbReference type="GO" id="GO:0004795">
    <property type="term" value="F:threonine synthase activity"/>
    <property type="evidence" value="ECO:0007669"/>
    <property type="project" value="UniProtKB-UniRule"/>
</dbReference>
<dbReference type="InterPro" id="IPR004450">
    <property type="entry name" value="Thr_synthase-like"/>
</dbReference>
<dbReference type="Proteomes" id="UP000235670">
    <property type="component" value="Unassembled WGS sequence"/>
</dbReference>
<dbReference type="RefSeq" id="WP_102190241.1">
    <property type="nucleotide sequence ID" value="NZ_PNGT01000011.1"/>
</dbReference>
<dbReference type="CDD" id="cd01560">
    <property type="entry name" value="Thr-synth_2"/>
    <property type="match status" value="1"/>
</dbReference>
<dbReference type="GO" id="GO:0009088">
    <property type="term" value="P:threonine biosynthetic process"/>
    <property type="evidence" value="ECO:0007669"/>
    <property type="project" value="UniProtKB-UniRule"/>
</dbReference>
<proteinExistence type="inferred from homology"/>
<feature type="domain" description="Threonine synthase N-terminal" evidence="6">
    <location>
        <begin position="3"/>
        <end position="77"/>
    </location>
</feature>
<comment type="similarity">
    <text evidence="2">Belongs to the threonine synthase family.</text>
</comment>
<evidence type="ECO:0000313" key="7">
    <source>
        <dbReference type="EMBL" id="PMC51722.1"/>
    </source>
</evidence>
<dbReference type="InterPro" id="IPR037158">
    <property type="entry name" value="Thr_synth_N_sf"/>
</dbReference>
<evidence type="ECO:0000259" key="6">
    <source>
        <dbReference type="Pfam" id="PF14821"/>
    </source>
</evidence>
<dbReference type="PANTHER" id="PTHR43515:SF1">
    <property type="entry name" value="THREONINE SYNTHASE-LIKE 1"/>
    <property type="match status" value="1"/>
</dbReference>
<feature type="modified residue" description="N6-(pyridoxal phosphate)lysine" evidence="5">
    <location>
        <position position="109"/>
    </location>
</feature>